<evidence type="ECO:0000313" key="1">
    <source>
        <dbReference type="EMBL" id="KAI3765408.1"/>
    </source>
</evidence>
<keyword evidence="2" id="KW-1185">Reference proteome</keyword>
<protein>
    <submittedName>
        <fullName evidence="1">Uncharacterized protein</fullName>
    </submittedName>
</protein>
<organism evidence="1 2">
    <name type="scientific">Cichorium intybus</name>
    <name type="common">Chicory</name>
    <dbReference type="NCBI Taxonomy" id="13427"/>
    <lineage>
        <taxon>Eukaryota</taxon>
        <taxon>Viridiplantae</taxon>
        <taxon>Streptophyta</taxon>
        <taxon>Embryophyta</taxon>
        <taxon>Tracheophyta</taxon>
        <taxon>Spermatophyta</taxon>
        <taxon>Magnoliopsida</taxon>
        <taxon>eudicotyledons</taxon>
        <taxon>Gunneridae</taxon>
        <taxon>Pentapetalae</taxon>
        <taxon>asterids</taxon>
        <taxon>campanulids</taxon>
        <taxon>Asterales</taxon>
        <taxon>Asteraceae</taxon>
        <taxon>Cichorioideae</taxon>
        <taxon>Cichorieae</taxon>
        <taxon>Cichoriinae</taxon>
        <taxon>Cichorium</taxon>
    </lineage>
</organism>
<dbReference type="Proteomes" id="UP001055811">
    <property type="component" value="Linkage Group LG03"/>
</dbReference>
<comment type="caution">
    <text evidence="1">The sequence shown here is derived from an EMBL/GenBank/DDBJ whole genome shotgun (WGS) entry which is preliminary data.</text>
</comment>
<sequence length="203" mass="23216">MGCVLSTVPQLGSLEVEASVTIHGHIIKTLPDIRKDVYIGRECVDMYAKCECLDSALTLFKNISHKNMPTWTTIVSELAILEKGRQDLKFFTYMTKSEILYIWLLLHHYGCIDEHLEQAGQLFEVYEFVISETAEDDELLWRSLLHSCRINDDMIMGKIIPRNTTLPTSKSEVFSIAVGTQTHDKVLFHVKSDTSYVQEDEGR</sequence>
<proteinExistence type="predicted"/>
<reference evidence="2" key="1">
    <citation type="journal article" date="2022" name="Mol. Ecol. Resour.">
        <title>The genomes of chicory, endive, great burdock and yacon provide insights into Asteraceae palaeo-polyploidization history and plant inulin production.</title>
        <authorList>
            <person name="Fan W."/>
            <person name="Wang S."/>
            <person name="Wang H."/>
            <person name="Wang A."/>
            <person name="Jiang F."/>
            <person name="Liu H."/>
            <person name="Zhao H."/>
            <person name="Xu D."/>
            <person name="Zhang Y."/>
        </authorList>
    </citation>
    <scope>NUCLEOTIDE SEQUENCE [LARGE SCALE GENOMIC DNA]</scope>
    <source>
        <strain evidence="2">cv. Punajuju</strain>
    </source>
</reference>
<reference evidence="1 2" key="2">
    <citation type="journal article" date="2022" name="Mol. Ecol. Resour.">
        <title>The genomes of chicory, endive, great burdock and yacon provide insights into Asteraceae paleo-polyploidization history and plant inulin production.</title>
        <authorList>
            <person name="Fan W."/>
            <person name="Wang S."/>
            <person name="Wang H."/>
            <person name="Wang A."/>
            <person name="Jiang F."/>
            <person name="Liu H."/>
            <person name="Zhao H."/>
            <person name="Xu D."/>
            <person name="Zhang Y."/>
        </authorList>
    </citation>
    <scope>NUCLEOTIDE SEQUENCE [LARGE SCALE GENOMIC DNA]</scope>
    <source>
        <strain evidence="2">cv. Punajuju</strain>
        <tissue evidence="1">Leaves</tissue>
    </source>
</reference>
<evidence type="ECO:0000313" key="2">
    <source>
        <dbReference type="Proteomes" id="UP001055811"/>
    </source>
</evidence>
<dbReference type="EMBL" id="CM042011">
    <property type="protein sequence ID" value="KAI3765408.1"/>
    <property type="molecule type" value="Genomic_DNA"/>
</dbReference>
<name>A0ACB9F3R2_CICIN</name>
<accession>A0ACB9F3R2</accession>
<gene>
    <name evidence="1" type="ORF">L2E82_15441</name>
</gene>